<keyword evidence="2" id="KW-1185">Reference proteome</keyword>
<accession>A0ABW1G9P7</accession>
<reference evidence="2" key="1">
    <citation type="journal article" date="2019" name="Int. J. Syst. Evol. Microbiol.">
        <title>The Global Catalogue of Microorganisms (GCM) 10K type strain sequencing project: providing services to taxonomists for standard genome sequencing and annotation.</title>
        <authorList>
            <consortium name="The Broad Institute Genomics Platform"/>
            <consortium name="The Broad Institute Genome Sequencing Center for Infectious Disease"/>
            <person name="Wu L."/>
            <person name="Ma J."/>
        </authorList>
    </citation>
    <scope>NUCLEOTIDE SEQUENCE [LARGE SCALE GENOMIC DNA]</scope>
    <source>
        <strain evidence="2">JCM 4816</strain>
    </source>
</reference>
<sequence>MSDIERNKQIVVDYYQTAFDGDPEKAIADHLGPVYIQHNPGAEDGPEAFIGFVRWLRGEYPNVKLHIKRVIAEGDLVATHAHLDLEPGNPDNPGRALADFFRLENGKVVEHWDVIQDVPTHSANDNGMF</sequence>
<gene>
    <name evidence="1" type="ORF">ACFP3V_24420</name>
</gene>
<dbReference type="InterPro" id="IPR032710">
    <property type="entry name" value="NTF2-like_dom_sf"/>
</dbReference>
<protein>
    <submittedName>
        <fullName evidence="1">Ester cyclase</fullName>
    </submittedName>
</protein>
<dbReference type="Proteomes" id="UP001596174">
    <property type="component" value="Unassembled WGS sequence"/>
</dbReference>
<dbReference type="EMBL" id="JBHSQJ010000112">
    <property type="protein sequence ID" value="MFC5910354.1"/>
    <property type="molecule type" value="Genomic_DNA"/>
</dbReference>
<dbReference type="Gene3D" id="3.10.450.50">
    <property type="match status" value="1"/>
</dbReference>
<name>A0ABW1G9P7_9ACTN</name>
<dbReference type="InterPro" id="IPR009959">
    <property type="entry name" value="Cyclase_SnoaL-like"/>
</dbReference>
<dbReference type="RefSeq" id="WP_380587369.1">
    <property type="nucleotide sequence ID" value="NZ_JBHSQJ010000112.1"/>
</dbReference>
<evidence type="ECO:0000313" key="1">
    <source>
        <dbReference type="EMBL" id="MFC5910354.1"/>
    </source>
</evidence>
<evidence type="ECO:0000313" key="2">
    <source>
        <dbReference type="Proteomes" id="UP001596174"/>
    </source>
</evidence>
<comment type="caution">
    <text evidence="1">The sequence shown here is derived from an EMBL/GenBank/DDBJ whole genome shotgun (WGS) entry which is preliminary data.</text>
</comment>
<dbReference type="Pfam" id="PF07366">
    <property type="entry name" value="SnoaL"/>
    <property type="match status" value="1"/>
</dbReference>
<proteinExistence type="predicted"/>
<dbReference type="PANTHER" id="PTHR38436">
    <property type="entry name" value="POLYKETIDE CYCLASE SNOAL-LIKE DOMAIN"/>
    <property type="match status" value="1"/>
</dbReference>
<dbReference type="PANTHER" id="PTHR38436:SF1">
    <property type="entry name" value="ESTER CYCLASE"/>
    <property type="match status" value="1"/>
</dbReference>
<organism evidence="1 2">
    <name type="scientific">Streptacidiphilus monticola</name>
    <dbReference type="NCBI Taxonomy" id="2161674"/>
    <lineage>
        <taxon>Bacteria</taxon>
        <taxon>Bacillati</taxon>
        <taxon>Actinomycetota</taxon>
        <taxon>Actinomycetes</taxon>
        <taxon>Kitasatosporales</taxon>
        <taxon>Streptomycetaceae</taxon>
        <taxon>Streptacidiphilus</taxon>
    </lineage>
</organism>
<dbReference type="SUPFAM" id="SSF54427">
    <property type="entry name" value="NTF2-like"/>
    <property type="match status" value="1"/>
</dbReference>